<accession>A0A6B2R0T0</accession>
<comment type="caution">
    <text evidence="3">The sequence shown here is derived from an EMBL/GenBank/DDBJ whole genome shotgun (WGS) entry which is preliminary data.</text>
</comment>
<evidence type="ECO:0000256" key="1">
    <source>
        <dbReference type="SAM" id="Phobius"/>
    </source>
</evidence>
<dbReference type="RefSeq" id="WP_163654172.1">
    <property type="nucleotide sequence ID" value="NZ_JAAGRN010000005.1"/>
</dbReference>
<keyword evidence="1" id="KW-0472">Membrane</keyword>
<name>A0A6B2R0T0_9BURK</name>
<dbReference type="InterPro" id="IPR009936">
    <property type="entry name" value="DUF1468"/>
</dbReference>
<keyword evidence="1" id="KW-0812">Transmembrane</keyword>
<feature type="transmembrane region" description="Helical" evidence="1">
    <location>
        <begin position="126"/>
        <end position="147"/>
    </location>
</feature>
<keyword evidence="1" id="KW-1133">Transmembrane helix</keyword>
<protein>
    <submittedName>
        <fullName evidence="3">Tripartite tricarboxylate transporter TctB family protein</fullName>
    </submittedName>
</protein>
<proteinExistence type="predicted"/>
<dbReference type="AlphaFoldDB" id="A0A6B2R0T0"/>
<dbReference type="EMBL" id="JAAGRN010000005">
    <property type="protein sequence ID" value="NDY83224.1"/>
    <property type="molecule type" value="Genomic_DNA"/>
</dbReference>
<organism evidence="3">
    <name type="scientific">Sheuella amnicola</name>
    <dbReference type="NCBI Taxonomy" id="2707330"/>
    <lineage>
        <taxon>Bacteria</taxon>
        <taxon>Pseudomonadati</taxon>
        <taxon>Pseudomonadota</taxon>
        <taxon>Betaproteobacteria</taxon>
        <taxon>Burkholderiales</taxon>
        <taxon>Alcaligenaceae</taxon>
        <taxon>Sheuella</taxon>
    </lineage>
</organism>
<evidence type="ECO:0000313" key="3">
    <source>
        <dbReference type="EMBL" id="NDY83224.1"/>
    </source>
</evidence>
<feature type="transmembrane region" description="Helical" evidence="1">
    <location>
        <begin position="74"/>
        <end position="92"/>
    </location>
</feature>
<feature type="transmembrane region" description="Helical" evidence="1">
    <location>
        <begin position="44"/>
        <end position="62"/>
    </location>
</feature>
<feature type="transmembrane region" description="Helical" evidence="1">
    <location>
        <begin position="7"/>
        <end position="24"/>
    </location>
</feature>
<feature type="domain" description="DUF1468" evidence="2">
    <location>
        <begin position="10"/>
        <end position="145"/>
    </location>
</feature>
<reference evidence="3" key="1">
    <citation type="submission" date="2020-02" db="EMBL/GenBank/DDBJ databases">
        <authorList>
            <person name="Chen W.-M."/>
        </authorList>
    </citation>
    <scope>NUCLEOTIDE SEQUENCE</scope>
    <source>
        <strain evidence="3">NBD-18</strain>
    </source>
</reference>
<sequence>MQLRNKQDFWSGVMFILLGLGFAWKATSYSMGTAARMGPGYFPHWLGILMAILGFVILLSSLRKKAEKTEVDRFDFKILAIIVGSIVLFGFVLRPLGLVVSLFLLVACSSLASHEHSWKVSILNSIFLTLLCWLAFVKGLGLVFPIWPAFLGMN</sequence>
<evidence type="ECO:0000259" key="2">
    <source>
        <dbReference type="Pfam" id="PF07331"/>
    </source>
</evidence>
<gene>
    <name evidence="3" type="ORF">G3I67_08265</name>
</gene>
<dbReference type="Pfam" id="PF07331">
    <property type="entry name" value="TctB"/>
    <property type="match status" value="1"/>
</dbReference>